<accession>A0A4R1MJE2</accession>
<dbReference type="Pfam" id="PF14691">
    <property type="entry name" value="Fer4_20"/>
    <property type="match status" value="1"/>
</dbReference>
<dbReference type="InterPro" id="IPR023753">
    <property type="entry name" value="FAD/NAD-binding_dom"/>
</dbReference>
<dbReference type="PANTHER" id="PTHR42783">
    <property type="entry name" value="GLUTAMATE SYNTHASE [NADPH] SMALL CHAIN"/>
    <property type="match status" value="1"/>
</dbReference>
<sequence>MAQLVMEESNRCLQCKKPLCKVGCPVDTPINEVIGLFEDGKVLEAGKMLFDNNPLSVICGLVCPHEEQCEGHCILNRKGNPIKFGTIENYISDYYLDNLDVADSIEKNGKKIAIIGSGPAGITIAILLAAKGYDITIFEAHDKIGGVLRYGIPEFRLPKSILDKIYDKLISMGIKIRPNTMIGPVITIDDLFRDDYKSVFIGTGTWRPNKLGLKGESLGHVHFAVDYLKNPSVYNLGEKLCIIGAGNVAMDVARTALRNGTRDVTVMYRKGEEEISASENEVKYAKMDGVKFEFYKSPVEITDEGILYENVEVVEDENGKRQFNTIKDKKELFEATAAIIAISQGPKTNIISTTKGITTGNKGLVSVDDTGRTTRDGVFASGDVVTGAKTVVEAVKHSKRVAKAIEEYVEALD</sequence>
<comment type="caution">
    <text evidence="3">The sequence shown here is derived from an EMBL/GenBank/DDBJ whole genome shotgun (WGS) entry which is preliminary data.</text>
</comment>
<gene>
    <name evidence="3" type="ORF">EDC19_2054</name>
</gene>
<evidence type="ECO:0000259" key="2">
    <source>
        <dbReference type="Pfam" id="PF14691"/>
    </source>
</evidence>
<evidence type="ECO:0000313" key="4">
    <source>
        <dbReference type="Proteomes" id="UP000294545"/>
    </source>
</evidence>
<dbReference type="RefSeq" id="WP_132282748.1">
    <property type="nucleotide sequence ID" value="NZ_SMGQ01000013.1"/>
</dbReference>
<dbReference type="Pfam" id="PF07992">
    <property type="entry name" value="Pyr_redox_2"/>
    <property type="match status" value="1"/>
</dbReference>
<dbReference type="SUPFAM" id="SSF51971">
    <property type="entry name" value="Nucleotide-binding domain"/>
    <property type="match status" value="2"/>
</dbReference>
<dbReference type="Gene3D" id="1.10.1060.10">
    <property type="entry name" value="Alpha-helical ferredoxin"/>
    <property type="match status" value="1"/>
</dbReference>
<dbReference type="PRINTS" id="PR00368">
    <property type="entry name" value="FADPNR"/>
</dbReference>
<proteinExistence type="predicted"/>
<dbReference type="AlphaFoldDB" id="A0A4R1MJE2"/>
<dbReference type="PRINTS" id="PR00469">
    <property type="entry name" value="PNDRDTASEII"/>
</dbReference>
<dbReference type="InterPro" id="IPR036188">
    <property type="entry name" value="FAD/NAD-bd_sf"/>
</dbReference>
<dbReference type="EMBL" id="SMGQ01000013">
    <property type="protein sequence ID" value="TCK92898.1"/>
    <property type="molecule type" value="Genomic_DNA"/>
</dbReference>
<dbReference type="PANTHER" id="PTHR42783:SF3">
    <property type="entry name" value="GLUTAMATE SYNTHASE [NADPH] SMALL CHAIN-RELATED"/>
    <property type="match status" value="1"/>
</dbReference>
<dbReference type="SUPFAM" id="SSF46548">
    <property type="entry name" value="alpha-helical ferredoxin"/>
    <property type="match status" value="1"/>
</dbReference>
<dbReference type="OrthoDB" id="9803192at2"/>
<dbReference type="InterPro" id="IPR009051">
    <property type="entry name" value="Helical_ferredxn"/>
</dbReference>
<name>A0A4R1MJE2_9FIRM</name>
<dbReference type="GO" id="GO:0051536">
    <property type="term" value="F:iron-sulfur cluster binding"/>
    <property type="evidence" value="ECO:0007669"/>
    <property type="project" value="InterPro"/>
</dbReference>
<dbReference type="InterPro" id="IPR028261">
    <property type="entry name" value="DPD_II"/>
</dbReference>
<feature type="domain" description="FAD/NAD(P)-binding" evidence="1">
    <location>
        <begin position="111"/>
        <end position="397"/>
    </location>
</feature>
<protein>
    <submittedName>
        <fullName evidence="3">Glutamate synthase (NADPH/NADH) small chain</fullName>
    </submittedName>
</protein>
<dbReference type="Gene3D" id="3.50.50.60">
    <property type="entry name" value="FAD/NAD(P)-binding domain"/>
    <property type="match status" value="2"/>
</dbReference>
<dbReference type="Proteomes" id="UP000294545">
    <property type="component" value="Unassembled WGS sequence"/>
</dbReference>
<keyword evidence="4" id="KW-1185">Reference proteome</keyword>
<dbReference type="GO" id="GO:0016491">
    <property type="term" value="F:oxidoreductase activity"/>
    <property type="evidence" value="ECO:0007669"/>
    <property type="project" value="InterPro"/>
</dbReference>
<feature type="domain" description="Dihydroprymidine dehydrogenase" evidence="2">
    <location>
        <begin position="4"/>
        <end position="96"/>
    </location>
</feature>
<evidence type="ECO:0000259" key="1">
    <source>
        <dbReference type="Pfam" id="PF07992"/>
    </source>
</evidence>
<reference evidence="3 4" key="1">
    <citation type="submission" date="2019-03" db="EMBL/GenBank/DDBJ databases">
        <title>Genomic Encyclopedia of Type Strains, Phase IV (KMG-IV): sequencing the most valuable type-strain genomes for metagenomic binning, comparative biology and taxonomic classification.</title>
        <authorList>
            <person name="Goeker M."/>
        </authorList>
    </citation>
    <scope>NUCLEOTIDE SEQUENCE [LARGE SCALE GENOMIC DNA]</scope>
    <source>
        <strain evidence="3 4">DSM 24176</strain>
    </source>
</reference>
<evidence type="ECO:0000313" key="3">
    <source>
        <dbReference type="EMBL" id="TCK92898.1"/>
    </source>
</evidence>
<organism evidence="3 4">
    <name type="scientific">Natranaerovirga hydrolytica</name>
    <dbReference type="NCBI Taxonomy" id="680378"/>
    <lineage>
        <taxon>Bacteria</taxon>
        <taxon>Bacillati</taxon>
        <taxon>Bacillota</taxon>
        <taxon>Clostridia</taxon>
        <taxon>Lachnospirales</taxon>
        <taxon>Natranaerovirgaceae</taxon>
        <taxon>Natranaerovirga</taxon>
    </lineage>
</organism>